<accession>Q6ERG0</accession>
<feature type="compositionally biased region" description="Basic and acidic residues" evidence="1">
    <location>
        <begin position="149"/>
        <end position="173"/>
    </location>
</feature>
<feature type="compositionally biased region" description="Basic residues" evidence="1">
    <location>
        <begin position="88"/>
        <end position="110"/>
    </location>
</feature>
<dbReference type="EMBL" id="AP005576">
    <property type="protein sequence ID" value="BAD28760.1"/>
    <property type="molecule type" value="Genomic_DNA"/>
</dbReference>
<organism evidence="2 3">
    <name type="scientific">Oryza sativa subsp. japonica</name>
    <name type="common">Rice</name>
    <dbReference type="NCBI Taxonomy" id="39947"/>
    <lineage>
        <taxon>Eukaryota</taxon>
        <taxon>Viridiplantae</taxon>
        <taxon>Streptophyta</taxon>
        <taxon>Embryophyta</taxon>
        <taxon>Tracheophyta</taxon>
        <taxon>Spermatophyta</taxon>
        <taxon>Magnoliopsida</taxon>
        <taxon>Liliopsida</taxon>
        <taxon>Poales</taxon>
        <taxon>Poaceae</taxon>
        <taxon>BOP clade</taxon>
        <taxon>Oryzoideae</taxon>
        <taxon>Oryzeae</taxon>
        <taxon>Oryzinae</taxon>
        <taxon>Oryza</taxon>
        <taxon>Oryza sativa</taxon>
    </lineage>
</organism>
<proteinExistence type="predicted"/>
<evidence type="ECO:0000313" key="3">
    <source>
        <dbReference type="Proteomes" id="UP000000763"/>
    </source>
</evidence>
<dbReference type="Proteomes" id="UP000000763">
    <property type="component" value="Chromosome 9"/>
</dbReference>
<evidence type="ECO:0000313" key="2">
    <source>
        <dbReference type="EMBL" id="BAD28760.1"/>
    </source>
</evidence>
<protein>
    <submittedName>
        <fullName evidence="2">Uncharacterized protein</fullName>
    </submittedName>
</protein>
<reference evidence="3" key="2">
    <citation type="journal article" date="2008" name="Nucleic Acids Res.">
        <title>The rice annotation project database (RAP-DB): 2008 update.</title>
        <authorList>
            <consortium name="The rice annotation project (RAP)"/>
        </authorList>
    </citation>
    <scope>GENOME REANNOTATION</scope>
    <source>
        <strain evidence="3">cv. Nipponbare</strain>
    </source>
</reference>
<gene>
    <name evidence="2" type="primary">OJ1610_C11.9</name>
</gene>
<evidence type="ECO:0000256" key="1">
    <source>
        <dbReference type="SAM" id="MobiDB-lite"/>
    </source>
</evidence>
<sequence>MARCLEHAAQQDTRMSNTAIIPSTELVAGPAERRLAAARPPAATAGARERAAVRRGKGIRAAQASGAVASRPADLTAAAHGLVVAGGGHRRGNAHGRQRRRQGGRGGAHHGRGDEGQGKAGGGSSASALLGMKAERRPGGVPRAGTGGRRPEGPGEDGGEVRRGREGSQRHESLVGGENGRRMLTGARGTVFRRDPGREKRRPRCSSALRSERRRQRDLGWLGAAPSGGWSRRRRWKEVVRVATVLRRRGGEMELTPGCGTTRRSRWWRSRGTTVVGAAVATGWRVVGERWREESRPEILGWLERKLV</sequence>
<feature type="region of interest" description="Disordered" evidence="1">
    <location>
        <begin position="85"/>
        <end position="211"/>
    </location>
</feature>
<dbReference type="AlphaFoldDB" id="Q6ERG0"/>
<reference evidence="3" key="1">
    <citation type="journal article" date="2005" name="Nature">
        <title>The map-based sequence of the rice genome.</title>
        <authorList>
            <consortium name="International rice genome sequencing project (IRGSP)"/>
            <person name="Matsumoto T."/>
            <person name="Wu J."/>
            <person name="Kanamori H."/>
            <person name="Katayose Y."/>
            <person name="Fujisawa M."/>
            <person name="Namiki N."/>
            <person name="Mizuno H."/>
            <person name="Yamamoto K."/>
            <person name="Antonio B.A."/>
            <person name="Baba T."/>
            <person name="Sakata K."/>
            <person name="Nagamura Y."/>
            <person name="Aoki H."/>
            <person name="Arikawa K."/>
            <person name="Arita K."/>
            <person name="Bito T."/>
            <person name="Chiden Y."/>
            <person name="Fujitsuka N."/>
            <person name="Fukunaka R."/>
            <person name="Hamada M."/>
            <person name="Harada C."/>
            <person name="Hayashi A."/>
            <person name="Hijishita S."/>
            <person name="Honda M."/>
            <person name="Hosokawa S."/>
            <person name="Ichikawa Y."/>
            <person name="Idonuma A."/>
            <person name="Iijima M."/>
            <person name="Ikeda M."/>
            <person name="Ikeno M."/>
            <person name="Ito K."/>
            <person name="Ito S."/>
            <person name="Ito T."/>
            <person name="Ito Y."/>
            <person name="Ito Y."/>
            <person name="Iwabuchi A."/>
            <person name="Kamiya K."/>
            <person name="Karasawa W."/>
            <person name="Kurita K."/>
            <person name="Katagiri S."/>
            <person name="Kikuta A."/>
            <person name="Kobayashi H."/>
            <person name="Kobayashi N."/>
            <person name="Machita K."/>
            <person name="Maehara T."/>
            <person name="Masukawa M."/>
            <person name="Mizubayashi T."/>
            <person name="Mukai Y."/>
            <person name="Nagasaki H."/>
            <person name="Nagata Y."/>
            <person name="Naito S."/>
            <person name="Nakashima M."/>
            <person name="Nakama Y."/>
            <person name="Nakamichi Y."/>
            <person name="Nakamura M."/>
            <person name="Meguro A."/>
            <person name="Negishi M."/>
            <person name="Ohta I."/>
            <person name="Ohta T."/>
            <person name="Okamoto M."/>
            <person name="Ono N."/>
            <person name="Saji S."/>
            <person name="Sakaguchi M."/>
            <person name="Sakai K."/>
            <person name="Shibata M."/>
            <person name="Shimokawa T."/>
            <person name="Song J."/>
            <person name="Takazaki Y."/>
            <person name="Terasawa K."/>
            <person name="Tsugane M."/>
            <person name="Tsuji K."/>
            <person name="Ueda S."/>
            <person name="Waki K."/>
            <person name="Yamagata H."/>
            <person name="Yamamoto M."/>
            <person name="Yamamoto S."/>
            <person name="Yamane H."/>
            <person name="Yoshiki S."/>
            <person name="Yoshihara R."/>
            <person name="Yukawa K."/>
            <person name="Zhong H."/>
            <person name="Yano M."/>
            <person name="Yuan Q."/>
            <person name="Ouyang S."/>
            <person name="Liu J."/>
            <person name="Jones K.M."/>
            <person name="Gansberger K."/>
            <person name="Moffat K."/>
            <person name="Hill J."/>
            <person name="Bera J."/>
            <person name="Fadrosh D."/>
            <person name="Jin S."/>
            <person name="Johri S."/>
            <person name="Kim M."/>
            <person name="Overton L."/>
            <person name="Reardon M."/>
            <person name="Tsitrin T."/>
            <person name="Vuong H."/>
            <person name="Weaver B."/>
            <person name="Ciecko A."/>
            <person name="Tallon L."/>
            <person name="Jackson J."/>
            <person name="Pai G."/>
            <person name="Aken S.V."/>
            <person name="Utterback T."/>
            <person name="Reidmuller S."/>
            <person name="Feldblyum T."/>
            <person name="Hsiao J."/>
            <person name="Zismann V."/>
            <person name="Iobst S."/>
            <person name="de Vazeille A.R."/>
            <person name="Buell C.R."/>
            <person name="Ying K."/>
            <person name="Li Y."/>
            <person name="Lu T."/>
            <person name="Huang Y."/>
            <person name="Zhao Q."/>
            <person name="Feng Q."/>
            <person name="Zhang L."/>
            <person name="Zhu J."/>
            <person name="Weng Q."/>
            <person name="Mu J."/>
            <person name="Lu Y."/>
            <person name="Fan D."/>
            <person name="Liu Y."/>
            <person name="Guan J."/>
            <person name="Zhang Y."/>
            <person name="Yu S."/>
            <person name="Liu X."/>
            <person name="Zhang Y."/>
            <person name="Hong G."/>
            <person name="Han B."/>
            <person name="Choisne N."/>
            <person name="Demange N."/>
            <person name="Orjeda G."/>
            <person name="Samain S."/>
            <person name="Cattolico L."/>
            <person name="Pelletier E."/>
            <person name="Couloux A."/>
            <person name="Segurens B."/>
            <person name="Wincker P."/>
            <person name="D'Hont A."/>
            <person name="Scarpelli C."/>
            <person name="Weissenbach J."/>
            <person name="Salanoubat M."/>
            <person name="Quetier F."/>
            <person name="Yu Y."/>
            <person name="Kim H.R."/>
            <person name="Rambo T."/>
            <person name="Currie J."/>
            <person name="Collura K."/>
            <person name="Luo M."/>
            <person name="Yang T."/>
            <person name="Ammiraju J.S.S."/>
            <person name="Engler F."/>
            <person name="Soderlund C."/>
            <person name="Wing R.A."/>
            <person name="Palmer L.E."/>
            <person name="de la Bastide M."/>
            <person name="Spiegel L."/>
            <person name="Nascimento L."/>
            <person name="Zutavern T."/>
            <person name="O'Shaughnessy A."/>
            <person name="Dike S."/>
            <person name="Dedhia N."/>
            <person name="Preston R."/>
            <person name="Balija V."/>
            <person name="McCombie W.R."/>
            <person name="Chow T."/>
            <person name="Chen H."/>
            <person name="Chung M."/>
            <person name="Chen C."/>
            <person name="Shaw J."/>
            <person name="Wu H."/>
            <person name="Hsiao K."/>
            <person name="Chao Y."/>
            <person name="Chu M."/>
            <person name="Cheng C."/>
            <person name="Hour A."/>
            <person name="Lee P."/>
            <person name="Lin S."/>
            <person name="Lin Y."/>
            <person name="Liou J."/>
            <person name="Liu S."/>
            <person name="Hsing Y."/>
            <person name="Raghuvanshi S."/>
            <person name="Mohanty A."/>
            <person name="Bharti A.K."/>
            <person name="Gaur A."/>
            <person name="Gupta V."/>
            <person name="Kumar D."/>
            <person name="Ravi V."/>
            <person name="Vij S."/>
            <person name="Kapur A."/>
            <person name="Khurana P."/>
            <person name="Khurana P."/>
            <person name="Khurana J.P."/>
            <person name="Tyagi A.K."/>
            <person name="Gaikwad K."/>
            <person name="Singh A."/>
            <person name="Dalal V."/>
            <person name="Srivastava S."/>
            <person name="Dixit A."/>
            <person name="Pal A.K."/>
            <person name="Ghazi I.A."/>
            <person name="Yadav M."/>
            <person name="Pandit A."/>
            <person name="Bhargava A."/>
            <person name="Sureshbabu K."/>
            <person name="Batra K."/>
            <person name="Sharma T.R."/>
            <person name="Mohapatra T."/>
            <person name="Singh N.K."/>
            <person name="Messing J."/>
            <person name="Nelson A.B."/>
            <person name="Fuks G."/>
            <person name="Kavchok S."/>
            <person name="Keizer G."/>
            <person name="Linton E."/>
            <person name="Llaca V."/>
            <person name="Song R."/>
            <person name="Tanyolac B."/>
            <person name="Young S."/>
            <person name="Ho-Il K."/>
            <person name="Hahn J.H."/>
            <person name="Sangsakoo G."/>
            <person name="Vanavichit A."/>
            <person name="de Mattos Luiz.A.T."/>
            <person name="Zimmer P.D."/>
            <person name="Malone G."/>
            <person name="Dellagostin O."/>
            <person name="de Oliveira A.C."/>
            <person name="Bevan M."/>
            <person name="Bancroft I."/>
            <person name="Minx P."/>
            <person name="Cordum H."/>
            <person name="Wilson R."/>
            <person name="Cheng Z."/>
            <person name="Jin W."/>
            <person name="Jiang J."/>
            <person name="Leong S.A."/>
            <person name="Iwama H."/>
            <person name="Gojobori T."/>
            <person name="Itoh T."/>
            <person name="Niimura Y."/>
            <person name="Fujii Y."/>
            <person name="Habara T."/>
            <person name="Sakai H."/>
            <person name="Sato Y."/>
            <person name="Wilson G."/>
            <person name="Kumar K."/>
            <person name="McCouch S."/>
            <person name="Juretic N."/>
            <person name="Hoen D."/>
            <person name="Wright S."/>
            <person name="Bruskiewich R."/>
            <person name="Bureau T."/>
            <person name="Miyao A."/>
            <person name="Hirochika H."/>
            <person name="Nishikawa T."/>
            <person name="Kadowaki K."/>
            <person name="Sugiura M."/>
            <person name="Burr B."/>
            <person name="Sasaki T."/>
        </authorList>
    </citation>
    <scope>NUCLEOTIDE SEQUENCE [LARGE SCALE GENOMIC DNA]</scope>
    <source>
        <strain evidence="3">cv. Nipponbare</strain>
    </source>
</reference>
<name>Q6ERG0_ORYSJ</name>